<evidence type="ECO:0000313" key="2">
    <source>
        <dbReference type="Proteomes" id="UP001232163"/>
    </source>
</evidence>
<evidence type="ECO:0000313" key="1">
    <source>
        <dbReference type="EMBL" id="MDP9766525.1"/>
    </source>
</evidence>
<keyword evidence="2" id="KW-1185">Reference proteome</keyword>
<dbReference type="RefSeq" id="WP_307469861.1">
    <property type="nucleotide sequence ID" value="NZ_JAURUR010000032.1"/>
</dbReference>
<dbReference type="EMBL" id="JAURUR010000032">
    <property type="protein sequence ID" value="MDP9766525.1"/>
    <property type="molecule type" value="Genomic_DNA"/>
</dbReference>
<organism evidence="1 2">
    <name type="scientific">Deinococcus enclensis</name>
    <dbReference type="NCBI Taxonomy" id="1049582"/>
    <lineage>
        <taxon>Bacteria</taxon>
        <taxon>Thermotogati</taxon>
        <taxon>Deinococcota</taxon>
        <taxon>Deinococci</taxon>
        <taxon>Deinococcales</taxon>
        <taxon>Deinococcaceae</taxon>
        <taxon>Deinococcus</taxon>
    </lineage>
</organism>
<name>A0ABT9MIV9_9DEIO</name>
<protein>
    <submittedName>
        <fullName evidence="1">Uncharacterized protein</fullName>
    </submittedName>
</protein>
<dbReference type="Proteomes" id="UP001232163">
    <property type="component" value="Unassembled WGS sequence"/>
</dbReference>
<gene>
    <name evidence="1" type="ORF">QO006_003992</name>
</gene>
<sequence length="115" mass="12720">MTQPTPTAPDSLTPLAPPRFWNERQSVHLDQTFVHRSGAKVRVKVVRDSVPFQSYARAEGFDPAAMTWNPIASIPHPRMTSRGLNGYEPAGNAAVQSQLISDRTELLRLAAQLLD</sequence>
<comment type="caution">
    <text evidence="1">The sequence shown here is derived from an EMBL/GenBank/DDBJ whole genome shotgun (WGS) entry which is preliminary data.</text>
</comment>
<proteinExistence type="predicted"/>
<reference evidence="1 2" key="1">
    <citation type="submission" date="2023-07" db="EMBL/GenBank/DDBJ databases">
        <title>Genomic Encyclopedia of Type Strains, Phase IV (KMG-IV): sequencing the most valuable type-strain genomes for metagenomic binning, comparative biology and taxonomic classification.</title>
        <authorList>
            <person name="Goeker M."/>
        </authorList>
    </citation>
    <scope>NUCLEOTIDE SEQUENCE [LARGE SCALE GENOMIC DNA]</scope>
    <source>
        <strain evidence="1 2">NIO-1023</strain>
    </source>
</reference>
<accession>A0ABT9MIV9</accession>